<proteinExistence type="predicted"/>
<reference evidence="2 3" key="1">
    <citation type="submission" date="2016-11" db="EMBL/GenBank/DDBJ databases">
        <authorList>
            <person name="Jaros S."/>
            <person name="Januszkiewicz K."/>
            <person name="Wedrychowicz H."/>
        </authorList>
    </citation>
    <scope>NUCLEOTIDE SEQUENCE [LARGE SCALE GENOMIC DNA]</scope>
    <source>
        <strain evidence="2 3">DSM 14214</strain>
    </source>
</reference>
<dbReference type="OrthoDB" id="2067553at2"/>
<organism evidence="2 3">
    <name type="scientific">Anaerotignum lactatifermentans DSM 14214</name>
    <dbReference type="NCBI Taxonomy" id="1121323"/>
    <lineage>
        <taxon>Bacteria</taxon>
        <taxon>Bacillati</taxon>
        <taxon>Bacillota</taxon>
        <taxon>Clostridia</taxon>
        <taxon>Lachnospirales</taxon>
        <taxon>Anaerotignaceae</taxon>
        <taxon>Anaerotignum</taxon>
    </lineage>
</organism>
<gene>
    <name evidence="2" type="ORF">SAMN02745138_01409</name>
</gene>
<dbReference type="Proteomes" id="UP000183975">
    <property type="component" value="Unassembled WGS sequence"/>
</dbReference>
<dbReference type="PROSITE" id="PS51257">
    <property type="entry name" value="PROKAR_LIPOPROTEIN"/>
    <property type="match status" value="1"/>
</dbReference>
<feature type="signal peptide" evidence="1">
    <location>
        <begin position="1"/>
        <end position="23"/>
    </location>
</feature>
<evidence type="ECO:0000313" key="2">
    <source>
        <dbReference type="EMBL" id="SHK23911.1"/>
    </source>
</evidence>
<keyword evidence="3" id="KW-1185">Reference proteome</keyword>
<name>A0A1M6QUH9_9FIRM</name>
<sequence length="207" mass="22506">MKRKGLLLLGMLLGLTACGQETAQVDENAVAMAYENRLLMVNDTLYYSTDQTGPMGDSEAVAGEITSETSEGAVPTENGQSNFGCVGNAYTIGEETIMVQIGEEWFVFATAEALPDFMEKESPWSVENPYKNRLLMVNDTLYYSTDQTGPMGDSQAIAGEITSETSEGAVPTENGQSNFGCVGNSYTMGEETIMVQIDEEWFVFEKA</sequence>
<keyword evidence="1" id="KW-0732">Signal</keyword>
<evidence type="ECO:0000313" key="3">
    <source>
        <dbReference type="Proteomes" id="UP000183975"/>
    </source>
</evidence>
<accession>A0A1M6QUH9</accession>
<dbReference type="RefSeq" id="WP_072850446.1">
    <property type="nucleotide sequence ID" value="NZ_FRAH01000020.1"/>
</dbReference>
<protein>
    <submittedName>
        <fullName evidence="2">Uncharacterized protein</fullName>
    </submittedName>
</protein>
<dbReference type="EMBL" id="FRAH01000020">
    <property type="protein sequence ID" value="SHK23911.1"/>
    <property type="molecule type" value="Genomic_DNA"/>
</dbReference>
<feature type="chain" id="PRO_5038433436" evidence="1">
    <location>
        <begin position="24"/>
        <end position="207"/>
    </location>
</feature>
<evidence type="ECO:0000256" key="1">
    <source>
        <dbReference type="SAM" id="SignalP"/>
    </source>
</evidence>
<dbReference type="AlphaFoldDB" id="A0A1M6QUH9"/>